<evidence type="ECO:0007829" key="6">
    <source>
        <dbReference type="PDB" id="2W43"/>
    </source>
</evidence>
<reference evidence="5 6" key="2">
    <citation type="journal article" date="2009" name="Extremophiles">
        <title>Biochemical and structural studies of a L-haloacid dehalogenase from the thermophilic archaeon Sulfolobus tokodaii.</title>
        <authorList>
            <person name="Rye C.A."/>
            <person name="Isupov M.N."/>
            <person name="Lebedev A.A."/>
            <person name="Littlechild J.A."/>
        </authorList>
    </citation>
    <scope>X-RAY CRYSTALLOGRAPHY (1.66 ANGSTROMS) IN COMPLEX WITH (S)-LACTATE</scope>
</reference>
<keyword evidence="5 6" id="KW-0002">3D-structure</keyword>
<dbReference type="SUPFAM" id="SSF56784">
    <property type="entry name" value="HAD-like"/>
    <property type="match status" value="1"/>
</dbReference>
<dbReference type="Pfam" id="PF13419">
    <property type="entry name" value="HAD_2"/>
    <property type="match status" value="1"/>
</dbReference>
<dbReference type="CDD" id="cd02588">
    <property type="entry name" value="HAD_L2-DEX"/>
    <property type="match status" value="1"/>
</dbReference>
<dbReference type="Proteomes" id="UP000001015">
    <property type="component" value="Chromosome"/>
</dbReference>
<gene>
    <name evidence="3" type="primary">ST2570</name>
    <name evidence="3" type="ordered locus">STK_25700</name>
</gene>
<dbReference type="Gene3D" id="1.10.150.240">
    <property type="entry name" value="Putative phosphatase, domain 2"/>
    <property type="match status" value="1"/>
</dbReference>
<proteinExistence type="evidence at protein level"/>
<dbReference type="PDB" id="2W43">
    <property type="method" value="X-ray"/>
    <property type="resolution" value="1.66 A"/>
    <property type="chains" value="A/B=1-201"/>
</dbReference>
<dbReference type="EMBL" id="BA000023">
    <property type="protein sequence ID" value="BAB67681.1"/>
    <property type="molecule type" value="Genomic_DNA"/>
</dbReference>
<name>Q96XE7_SULTO</name>
<evidence type="ECO:0000313" key="3">
    <source>
        <dbReference type="EMBL" id="BAB67681.1"/>
    </source>
</evidence>
<evidence type="ECO:0007829" key="5">
    <source>
        <dbReference type="PDB" id="2W11"/>
    </source>
</evidence>
<evidence type="ECO:0000256" key="1">
    <source>
        <dbReference type="ARBA" id="ARBA00008106"/>
    </source>
</evidence>
<dbReference type="STRING" id="273063.STK_25700"/>
<dbReference type="PATRIC" id="fig|273063.9.peg.2896"/>
<organism evidence="3 4">
    <name type="scientific">Sulfurisphaera tokodaii (strain DSM 16993 / JCM 10545 / NBRC 100140 / 7)</name>
    <name type="common">Sulfolobus tokodaii</name>
    <dbReference type="NCBI Taxonomy" id="273063"/>
    <lineage>
        <taxon>Archaea</taxon>
        <taxon>Thermoproteota</taxon>
        <taxon>Thermoprotei</taxon>
        <taxon>Sulfolobales</taxon>
        <taxon>Sulfolobaceae</taxon>
        <taxon>Sulfurisphaera</taxon>
    </lineage>
</organism>
<dbReference type="Gene3D" id="3.40.50.1000">
    <property type="entry name" value="HAD superfamily/HAD-like"/>
    <property type="match status" value="1"/>
</dbReference>
<reference evidence="4" key="1">
    <citation type="journal article" date="2001" name="DNA Res.">
        <title>Complete genome sequence of an aerobic thermoacidophilic Crenarchaeon, Sulfolobus tokodaii strain7.</title>
        <authorList>
            <person name="Kawarabayasi Y."/>
            <person name="Hino Y."/>
            <person name="Horikawa H."/>
            <person name="Jin-no K."/>
            <person name="Takahashi M."/>
            <person name="Sekine M."/>
            <person name="Baba S."/>
            <person name="Ankai A."/>
            <person name="Kosugi H."/>
            <person name="Hosoyama A."/>
            <person name="Fukui S."/>
            <person name="Nagai Y."/>
            <person name="Nishijima K."/>
            <person name="Otsuka R."/>
            <person name="Nakazawa H."/>
            <person name="Takamiya M."/>
            <person name="Kato Y."/>
            <person name="Yoshizawa T."/>
            <person name="Tanaka T."/>
            <person name="Kudoh Y."/>
            <person name="Yamazaki J."/>
            <person name="Kushida N."/>
            <person name="Oguchi A."/>
            <person name="Aoki K."/>
            <person name="Masuda S."/>
            <person name="Yanagii M."/>
            <person name="Nishimura M."/>
            <person name="Yamagishi A."/>
            <person name="Oshima T."/>
            <person name="Kikuchi H."/>
        </authorList>
    </citation>
    <scope>NUCLEOTIDE SEQUENCE [LARGE SCALE GENOMIC DNA]</scope>
    <source>
        <strain evidence="4">DSM 16993 / JCM 10545 / NBRC 100140 / 7</strain>
    </source>
</reference>
<feature type="binding site" evidence="5">
    <location>
        <position position="96"/>
    </location>
    <ligand>
        <name>(S)-lactate</name>
        <dbReference type="ChEBI" id="CHEBI:16651"/>
    </ligand>
</feature>
<dbReference type="NCBIfam" id="TIGR01428">
    <property type="entry name" value="HAD_type_II"/>
    <property type="match status" value="1"/>
</dbReference>
<dbReference type="GeneID" id="1460654"/>
<dbReference type="EC" id="3.8.1.2" evidence="3"/>
<dbReference type="SFLD" id="SFLDG01129">
    <property type="entry name" value="C1.5:_HAD__Beta-PGM__Phosphata"/>
    <property type="match status" value="1"/>
</dbReference>
<feature type="binding site" evidence="5">
    <location>
        <position position="9"/>
    </location>
    <ligand>
        <name>(S)-lactate</name>
        <dbReference type="ChEBI" id="CHEBI:16651"/>
    </ligand>
</feature>
<dbReference type="InterPro" id="IPR023214">
    <property type="entry name" value="HAD_sf"/>
</dbReference>
<dbReference type="InterPro" id="IPR006328">
    <property type="entry name" value="2-HAD"/>
</dbReference>
<dbReference type="PDB" id="2W11">
    <property type="method" value="X-ray"/>
    <property type="resolution" value="1.90 A"/>
    <property type="chains" value="A/B=1-201"/>
</dbReference>
<dbReference type="SFLD" id="SFLDS00003">
    <property type="entry name" value="Haloacid_Dehalogenase"/>
    <property type="match status" value="1"/>
</dbReference>
<dbReference type="PDBsum" id="2W43"/>
<dbReference type="InterPro" id="IPR041492">
    <property type="entry name" value="HAD_2"/>
</dbReference>
<feature type="binding site" evidence="5">
    <location>
        <position position="23"/>
    </location>
    <ligand>
        <name>(S)-lactate</name>
        <dbReference type="ChEBI" id="CHEBI:16651"/>
    </ligand>
</feature>
<comment type="similarity">
    <text evidence="1">Belongs to the HAD-like hydrolase superfamily. S-2-haloalkanoic acid dehalogenase family.</text>
</comment>
<dbReference type="GO" id="GO:0018784">
    <property type="term" value="F:(S)-2-haloacid dehalogenase activity"/>
    <property type="evidence" value="ECO:0007669"/>
    <property type="project" value="UniProtKB-EC"/>
</dbReference>
<protein>
    <submittedName>
        <fullName evidence="3">L-2-haloacid dehalogenase</fullName>
        <ecNumber evidence="3">3.8.1.2</ecNumber>
    </submittedName>
</protein>
<dbReference type="InterPro" id="IPR006439">
    <property type="entry name" value="HAD-SF_hydro_IA"/>
</dbReference>
<dbReference type="NCBIfam" id="TIGR01493">
    <property type="entry name" value="HAD-SF-IA-v2"/>
    <property type="match status" value="1"/>
</dbReference>
<dbReference type="InterPro" id="IPR036412">
    <property type="entry name" value="HAD-like_sf"/>
</dbReference>
<dbReference type="KEGG" id="sto:STK_25700"/>
<dbReference type="PRINTS" id="PR00413">
    <property type="entry name" value="HADHALOGNASE"/>
</dbReference>
<dbReference type="RefSeq" id="WP_010980655.1">
    <property type="nucleotide sequence ID" value="NC_003106.2"/>
</dbReference>
<dbReference type="BRENDA" id="3.8.1.2">
    <property type="organism ID" value="15396"/>
</dbReference>
<evidence type="ECO:0000313" key="4">
    <source>
        <dbReference type="Proteomes" id="UP000001015"/>
    </source>
</evidence>
<feature type="binding site" evidence="5">
    <location>
        <position position="128"/>
    </location>
    <ligand>
        <name>(S)-lactate</name>
        <dbReference type="ChEBI" id="CHEBI:16651"/>
    </ligand>
</feature>
<dbReference type="PANTHER" id="PTHR43316">
    <property type="entry name" value="HYDROLASE, HALOACID DELAHOGENASE-RELATED"/>
    <property type="match status" value="1"/>
</dbReference>
<keyword evidence="4" id="KW-1185">Reference proteome</keyword>
<dbReference type="SMR" id="Q96XE7"/>
<dbReference type="InterPro" id="IPR051540">
    <property type="entry name" value="S-2-haloacid_dehalogenase"/>
</dbReference>
<evidence type="ECO:0000256" key="2">
    <source>
        <dbReference type="ARBA" id="ARBA00022801"/>
    </source>
</evidence>
<dbReference type="NCBIfam" id="TIGR01549">
    <property type="entry name" value="HAD-SF-IA-v1"/>
    <property type="match status" value="1"/>
</dbReference>
<dbReference type="InterPro" id="IPR023198">
    <property type="entry name" value="PGP-like_dom2"/>
</dbReference>
<dbReference type="EvolutionaryTrace" id="Q96XE7"/>
<sequence>MIILAFDIFGTVLDTSTVIQEFRNKQLEYTWLLTIMGKYVEFEEITKITLRYILKVRGEESKFDEELNKWKNLKAYEDTKYLKEISEIAEVYALSNGSINEVKQHLERNGLLRYFKGIFSAESVKEYKPSPKVYKYFLDSIGAKEAFLVSSNAFDVIGAKNAGMRSIFVNRKNTIVDPIGGKPDVIVNDFKELYEWILRYK</sequence>
<dbReference type="PANTHER" id="PTHR43316:SF3">
    <property type="entry name" value="HALOACID DEHALOGENASE, TYPE II (AFU_ORTHOLOGUE AFUA_2G07750)-RELATED"/>
    <property type="match status" value="1"/>
</dbReference>
<feature type="binding site" evidence="5">
    <location>
        <position position="95"/>
    </location>
    <ligand>
        <name>(S)-lactate</name>
        <dbReference type="ChEBI" id="CHEBI:16651"/>
    </ligand>
</feature>
<feature type="binding site" evidence="5">
    <location>
        <position position="8"/>
    </location>
    <ligand>
        <name>(S)-lactate</name>
        <dbReference type="ChEBI" id="CHEBI:16651"/>
    </ligand>
</feature>
<dbReference type="AlphaFoldDB" id="Q96XE7"/>
<dbReference type="PDBsum" id="2W11"/>
<accession>Q96XE7</accession>
<dbReference type="eggNOG" id="arCOG02291">
    <property type="taxonomic scope" value="Archaea"/>
</dbReference>
<keyword evidence="2 3" id="KW-0378">Hydrolase</keyword>